<comment type="caution">
    <text evidence="2">The sequence shown here is derived from an EMBL/GenBank/DDBJ whole genome shotgun (WGS) entry which is preliminary data.</text>
</comment>
<accession>A0A5B7F7J1</accession>
<sequence length="82" mass="9365">MKRESLYSFARNVGEETSYFRLSVISKSKAPVYHDQEGAWGGEVCHVGYYVAAERGTERMRAAKRPRFLGGKNNSPQKLRRP</sequence>
<evidence type="ECO:0000256" key="1">
    <source>
        <dbReference type="SAM" id="MobiDB-lite"/>
    </source>
</evidence>
<dbReference type="Proteomes" id="UP000324222">
    <property type="component" value="Unassembled WGS sequence"/>
</dbReference>
<keyword evidence="3" id="KW-1185">Reference proteome</keyword>
<feature type="compositionally biased region" description="Polar residues" evidence="1">
    <location>
        <begin position="72"/>
        <end position="82"/>
    </location>
</feature>
<reference evidence="2 3" key="1">
    <citation type="submission" date="2019-05" db="EMBL/GenBank/DDBJ databases">
        <title>Another draft genome of Portunus trituberculatus and its Hox gene families provides insights of decapod evolution.</title>
        <authorList>
            <person name="Jeong J.-H."/>
            <person name="Song I."/>
            <person name="Kim S."/>
            <person name="Choi T."/>
            <person name="Kim D."/>
            <person name="Ryu S."/>
            <person name="Kim W."/>
        </authorList>
    </citation>
    <scope>NUCLEOTIDE SEQUENCE [LARGE SCALE GENOMIC DNA]</scope>
    <source>
        <tissue evidence="2">Muscle</tissue>
    </source>
</reference>
<organism evidence="2 3">
    <name type="scientific">Portunus trituberculatus</name>
    <name type="common">Swimming crab</name>
    <name type="synonym">Neptunus trituberculatus</name>
    <dbReference type="NCBI Taxonomy" id="210409"/>
    <lineage>
        <taxon>Eukaryota</taxon>
        <taxon>Metazoa</taxon>
        <taxon>Ecdysozoa</taxon>
        <taxon>Arthropoda</taxon>
        <taxon>Crustacea</taxon>
        <taxon>Multicrustacea</taxon>
        <taxon>Malacostraca</taxon>
        <taxon>Eumalacostraca</taxon>
        <taxon>Eucarida</taxon>
        <taxon>Decapoda</taxon>
        <taxon>Pleocyemata</taxon>
        <taxon>Brachyura</taxon>
        <taxon>Eubrachyura</taxon>
        <taxon>Portunoidea</taxon>
        <taxon>Portunidae</taxon>
        <taxon>Portuninae</taxon>
        <taxon>Portunus</taxon>
    </lineage>
</organism>
<dbReference type="AlphaFoldDB" id="A0A5B7F7J1"/>
<evidence type="ECO:0000313" key="3">
    <source>
        <dbReference type="Proteomes" id="UP000324222"/>
    </source>
</evidence>
<feature type="region of interest" description="Disordered" evidence="1">
    <location>
        <begin position="61"/>
        <end position="82"/>
    </location>
</feature>
<proteinExistence type="predicted"/>
<gene>
    <name evidence="2" type="ORF">E2C01_034786</name>
</gene>
<dbReference type="EMBL" id="VSRR010004966">
    <property type="protein sequence ID" value="MPC41199.1"/>
    <property type="molecule type" value="Genomic_DNA"/>
</dbReference>
<protein>
    <submittedName>
        <fullName evidence="2">Uncharacterized protein</fullName>
    </submittedName>
</protein>
<evidence type="ECO:0000313" key="2">
    <source>
        <dbReference type="EMBL" id="MPC41199.1"/>
    </source>
</evidence>
<name>A0A5B7F7J1_PORTR</name>